<sequence length="349" mass="37140">MKTIILSIILLAGLTIDAQYKFALHSNGNSQFFSSLDLAYSSASNGDTIYIPGGAFNIAGNMITIDKEIHLVGVGHYPDSTSATYYSYLNGNIRFITGSDQSSVTGLYINGNINLGSSSSNQDVNHLTISRCNVGSIQFGYTSSVLNTSSSGHLITENVIRGQVYINSAQNVLITNNIISNAVQGFDGNLLAKNNIFLYYAGCPGYNINGVGGVFENNVFYNLSFGCSGSPIHYSTSCIFTNNLFTYNLTFPTGTNIGSGNLTGVSQNDVFVNHTGTTFEYTFDYHLNPASGGVNAGIDGTDIGIYGSSLPYKEGAVPFNPHIIQQNIDAQTDSGGNINVSIKVGAQDQ</sequence>
<dbReference type="InterPro" id="IPR011050">
    <property type="entry name" value="Pectin_lyase_fold/virulence"/>
</dbReference>
<evidence type="ECO:0000313" key="2">
    <source>
        <dbReference type="Proteomes" id="UP000683507"/>
    </source>
</evidence>
<dbReference type="AlphaFoldDB" id="A0A916JMR7"/>
<gene>
    <name evidence="1" type="ORF">CRYO30217_01938</name>
</gene>
<protein>
    <recommendedName>
        <fullName evidence="3">Right handed beta helix domain-containing protein</fullName>
    </recommendedName>
</protein>
<dbReference type="EMBL" id="OU015584">
    <property type="protein sequence ID" value="CAG5082514.1"/>
    <property type="molecule type" value="Genomic_DNA"/>
</dbReference>
<dbReference type="SUPFAM" id="SSF51126">
    <property type="entry name" value="Pectin lyase-like"/>
    <property type="match status" value="1"/>
</dbReference>
<dbReference type="Proteomes" id="UP000683507">
    <property type="component" value="Chromosome"/>
</dbReference>
<evidence type="ECO:0008006" key="3">
    <source>
        <dbReference type="Google" id="ProtNLM"/>
    </source>
</evidence>
<reference evidence="1" key="1">
    <citation type="submission" date="2021-04" db="EMBL/GenBank/DDBJ databases">
        <authorList>
            <person name="Rodrigo-Torres L."/>
            <person name="Arahal R. D."/>
            <person name="Lucena T."/>
        </authorList>
    </citation>
    <scope>NUCLEOTIDE SEQUENCE</scope>
    <source>
        <strain evidence="1">AS29M-1</strain>
    </source>
</reference>
<name>A0A916JMR7_9FLAO</name>
<organism evidence="1 2">
    <name type="scientific">Parvicella tangerina</name>
    <dbReference type="NCBI Taxonomy" id="2829795"/>
    <lineage>
        <taxon>Bacteria</taxon>
        <taxon>Pseudomonadati</taxon>
        <taxon>Bacteroidota</taxon>
        <taxon>Flavobacteriia</taxon>
        <taxon>Flavobacteriales</taxon>
        <taxon>Parvicellaceae</taxon>
        <taxon>Parvicella</taxon>
    </lineage>
</organism>
<dbReference type="RefSeq" id="WP_258542140.1">
    <property type="nucleotide sequence ID" value="NZ_OU015584.1"/>
</dbReference>
<accession>A0A916JMR7</accession>
<dbReference type="KEGG" id="ptan:CRYO30217_01938"/>
<proteinExistence type="predicted"/>
<evidence type="ECO:0000313" key="1">
    <source>
        <dbReference type="EMBL" id="CAG5082514.1"/>
    </source>
</evidence>
<keyword evidence="2" id="KW-1185">Reference proteome</keyword>